<reference evidence="9 10" key="1">
    <citation type="submission" date="2019-10" db="EMBL/GenBank/DDBJ databases">
        <title>Complete genome sequences for adaption low water activity.</title>
        <authorList>
            <person name="Zhao L."/>
            <person name="Zhong J."/>
        </authorList>
    </citation>
    <scope>NUCLEOTIDE SEQUENCE [LARGE SCALE GENOMIC DNA]</scope>
    <source>
        <strain evidence="9 10">FDU301</strain>
        <plasmid evidence="10">pfdu301a</plasmid>
    </source>
</reference>
<accession>A0A6M6DZN8</accession>
<comment type="similarity">
    <text evidence="2">Belongs to the acyltransferase 3 family.</text>
</comment>
<comment type="subcellular location">
    <subcellularLocation>
        <location evidence="1">Cell membrane</location>
        <topology evidence="1">Multi-pass membrane protein</topology>
    </subcellularLocation>
</comment>
<evidence type="ECO:0000313" key="9">
    <source>
        <dbReference type="EMBL" id="QJX80070.1"/>
    </source>
</evidence>
<evidence type="ECO:0000256" key="3">
    <source>
        <dbReference type="ARBA" id="ARBA00022475"/>
    </source>
</evidence>
<geneLocation type="plasmid" evidence="10">
    <name>pfdu301a</name>
</geneLocation>
<dbReference type="GO" id="GO:0016413">
    <property type="term" value="F:O-acetyltransferase activity"/>
    <property type="evidence" value="ECO:0007669"/>
    <property type="project" value="TreeGrafter"/>
</dbReference>
<name>A0A6M6DZN8_PRIMG</name>
<gene>
    <name evidence="9" type="ORF">FDZ14_28655</name>
</gene>
<evidence type="ECO:0000256" key="4">
    <source>
        <dbReference type="ARBA" id="ARBA00022692"/>
    </source>
</evidence>
<evidence type="ECO:0000259" key="8">
    <source>
        <dbReference type="Pfam" id="PF01757"/>
    </source>
</evidence>
<evidence type="ECO:0000313" key="10">
    <source>
        <dbReference type="Proteomes" id="UP000501076"/>
    </source>
</evidence>
<feature type="transmembrane region" description="Helical" evidence="7">
    <location>
        <begin position="186"/>
        <end position="204"/>
    </location>
</feature>
<keyword evidence="9" id="KW-0808">Transferase</keyword>
<feature type="transmembrane region" description="Helical" evidence="7">
    <location>
        <begin position="128"/>
        <end position="148"/>
    </location>
</feature>
<feature type="transmembrane region" description="Helical" evidence="7">
    <location>
        <begin position="284"/>
        <end position="303"/>
    </location>
</feature>
<feature type="transmembrane region" description="Helical" evidence="7">
    <location>
        <begin position="90"/>
        <end position="108"/>
    </location>
</feature>
<dbReference type="PANTHER" id="PTHR40074">
    <property type="entry name" value="O-ACETYLTRANSFERASE WECH"/>
    <property type="match status" value="1"/>
</dbReference>
<keyword evidence="5 7" id="KW-1133">Transmembrane helix</keyword>
<evidence type="ECO:0000256" key="2">
    <source>
        <dbReference type="ARBA" id="ARBA00007400"/>
    </source>
</evidence>
<sequence>MYKFIPLTKHFRSKGEKEMNWISKTRGIAILAVLLIHVNAPLLYEGQGSIWWLGHIFDSMSRLAVPLFLMISGALLLHKEEPVNHYIEKRATKILIPFIVWSVIYFVCKSSGELNVKIFIQQFLNAKIYYHLWYFYILIPLYIFIPFLRKFIKTIPSSYILLYAVISSGISTINDVIGIYGLNMQIFSNPFSVGVSYLLLGYVIARREYELKHYQVYGIVSFLIILLGTYFITMCKGALSQVFYDALGLPVLMYAVMVFYLCKKHLNSGIRTYNSRFLEYIGKYSFGIYLVHPLLLSLMQKLPLLSISALSGNPYIMMPVTFIVVLFTSLLFIIPLSKIPILKRIT</sequence>
<dbReference type="InterPro" id="IPR002656">
    <property type="entry name" value="Acyl_transf_3_dom"/>
</dbReference>
<protein>
    <submittedName>
        <fullName evidence="9">Acyltransferase family protein</fullName>
    </submittedName>
</protein>
<organism evidence="9 10">
    <name type="scientific">Priestia megaterium</name>
    <name type="common">Bacillus megaterium</name>
    <dbReference type="NCBI Taxonomy" id="1404"/>
    <lineage>
        <taxon>Bacteria</taxon>
        <taxon>Bacillati</taxon>
        <taxon>Bacillota</taxon>
        <taxon>Bacilli</taxon>
        <taxon>Bacillales</taxon>
        <taxon>Bacillaceae</taxon>
        <taxon>Priestia</taxon>
    </lineage>
</organism>
<feature type="transmembrane region" description="Helical" evidence="7">
    <location>
        <begin position="21"/>
        <end position="40"/>
    </location>
</feature>
<evidence type="ECO:0000256" key="7">
    <source>
        <dbReference type="SAM" id="Phobius"/>
    </source>
</evidence>
<proteinExistence type="inferred from homology"/>
<dbReference type="GO" id="GO:0009246">
    <property type="term" value="P:enterobacterial common antigen biosynthetic process"/>
    <property type="evidence" value="ECO:0007669"/>
    <property type="project" value="TreeGrafter"/>
</dbReference>
<keyword evidence="9" id="KW-0012">Acyltransferase</keyword>
<feature type="domain" description="Acyltransferase 3" evidence="8">
    <location>
        <begin position="21"/>
        <end position="336"/>
    </location>
</feature>
<dbReference type="EMBL" id="CP045273">
    <property type="protein sequence ID" value="QJX80070.1"/>
    <property type="molecule type" value="Genomic_DNA"/>
</dbReference>
<evidence type="ECO:0000256" key="5">
    <source>
        <dbReference type="ARBA" id="ARBA00022989"/>
    </source>
</evidence>
<dbReference type="GO" id="GO:0005886">
    <property type="term" value="C:plasma membrane"/>
    <property type="evidence" value="ECO:0007669"/>
    <property type="project" value="UniProtKB-SubCell"/>
</dbReference>
<feature type="transmembrane region" description="Helical" evidence="7">
    <location>
        <begin position="315"/>
        <end position="336"/>
    </location>
</feature>
<keyword evidence="3" id="KW-1003">Cell membrane</keyword>
<dbReference type="Pfam" id="PF01757">
    <property type="entry name" value="Acyl_transf_3"/>
    <property type="match status" value="1"/>
</dbReference>
<evidence type="ECO:0000256" key="6">
    <source>
        <dbReference type="ARBA" id="ARBA00023136"/>
    </source>
</evidence>
<keyword evidence="9" id="KW-0614">Plasmid</keyword>
<keyword evidence="6 7" id="KW-0472">Membrane</keyword>
<dbReference type="AlphaFoldDB" id="A0A6M6DZN8"/>
<feature type="transmembrane region" description="Helical" evidence="7">
    <location>
        <begin position="60"/>
        <end position="78"/>
    </location>
</feature>
<dbReference type="PANTHER" id="PTHR40074:SF2">
    <property type="entry name" value="O-ACETYLTRANSFERASE WECH"/>
    <property type="match status" value="1"/>
</dbReference>
<feature type="transmembrane region" description="Helical" evidence="7">
    <location>
        <begin position="160"/>
        <end position="180"/>
    </location>
</feature>
<evidence type="ECO:0000256" key="1">
    <source>
        <dbReference type="ARBA" id="ARBA00004651"/>
    </source>
</evidence>
<keyword evidence="4 7" id="KW-0812">Transmembrane</keyword>
<feature type="transmembrane region" description="Helical" evidence="7">
    <location>
        <begin position="216"/>
        <end position="234"/>
    </location>
</feature>
<feature type="transmembrane region" description="Helical" evidence="7">
    <location>
        <begin position="246"/>
        <end position="263"/>
    </location>
</feature>
<dbReference type="Proteomes" id="UP000501076">
    <property type="component" value="Plasmid pFDU301A"/>
</dbReference>